<feature type="chain" id="PRO_5016342245" evidence="1">
    <location>
        <begin position="17"/>
        <end position="103"/>
    </location>
</feature>
<comment type="caution">
    <text evidence="2">The sequence shown here is derived from an EMBL/GenBank/DDBJ whole genome shotgun (WGS) entry which is preliminary data.</text>
</comment>
<evidence type="ECO:0000256" key="1">
    <source>
        <dbReference type="SAM" id="SignalP"/>
    </source>
</evidence>
<protein>
    <submittedName>
        <fullName evidence="2">Uncharacterized protein</fullName>
    </submittedName>
</protein>
<reference evidence="2 3" key="1">
    <citation type="submission" date="2017-07" db="EMBL/GenBank/DDBJ databases">
        <title>A draft genome sequence of Gluconacetobacter entanii LTH 4560.</title>
        <authorList>
            <person name="Skraban J."/>
            <person name="Cleenwerck I."/>
            <person name="Vandamme P."/>
            <person name="Trcek J."/>
        </authorList>
    </citation>
    <scope>NUCLEOTIDE SEQUENCE [LARGE SCALE GENOMIC DNA]</scope>
    <source>
        <strain evidence="2 3">LTH 4560</strain>
    </source>
</reference>
<keyword evidence="1" id="KW-0732">Signal</keyword>
<dbReference type="PROSITE" id="PS51257">
    <property type="entry name" value="PROKAR_LIPOPROTEIN"/>
    <property type="match status" value="1"/>
</dbReference>
<organism evidence="2 3">
    <name type="scientific">Gluconacetobacter entanii</name>
    <dbReference type="NCBI Taxonomy" id="108528"/>
    <lineage>
        <taxon>Bacteria</taxon>
        <taxon>Pseudomonadati</taxon>
        <taxon>Pseudomonadota</taxon>
        <taxon>Alphaproteobacteria</taxon>
        <taxon>Acetobacterales</taxon>
        <taxon>Acetobacteraceae</taxon>
        <taxon>Gluconacetobacter</taxon>
    </lineage>
</organism>
<proteinExistence type="predicted"/>
<dbReference type="Proteomes" id="UP000248301">
    <property type="component" value="Unassembled WGS sequence"/>
</dbReference>
<evidence type="ECO:0000313" key="3">
    <source>
        <dbReference type="Proteomes" id="UP000248301"/>
    </source>
</evidence>
<gene>
    <name evidence="2" type="ORF">CFR72_09515</name>
</gene>
<evidence type="ECO:0000313" key="2">
    <source>
        <dbReference type="EMBL" id="PYD63032.1"/>
    </source>
</evidence>
<dbReference type="AlphaFoldDB" id="A0A318PWY1"/>
<feature type="signal peptide" evidence="1">
    <location>
        <begin position="1"/>
        <end position="16"/>
    </location>
</feature>
<dbReference type="RefSeq" id="WP_110913732.1">
    <property type="nucleotide sequence ID" value="NZ_NKUF01000018.1"/>
</dbReference>
<name>A0A318PWY1_9PROT</name>
<accession>A0A318PWY1</accession>
<sequence length="103" mass="10862">MRSALLAGLLALSACASQPRVQTTIPAAMLGIQASLAQAGAVSVSHAADWTPERAARHEEAARLIADLAALRDRVAEPIMNWNGRHCAPRRPAVPFVGGFILL</sequence>
<dbReference type="EMBL" id="NKUF01000018">
    <property type="protein sequence ID" value="PYD63032.1"/>
    <property type="molecule type" value="Genomic_DNA"/>
</dbReference>